<keyword evidence="1" id="KW-0175">Coiled coil</keyword>
<feature type="domain" description="Trimeric autotransporter adhesin YadA-like head" evidence="3">
    <location>
        <begin position="132"/>
        <end position="153"/>
    </location>
</feature>
<comment type="caution">
    <text evidence="4">The sequence shown here is derived from an EMBL/GenBank/DDBJ whole genome shotgun (WGS) entry which is preliminary data.</text>
</comment>
<dbReference type="AlphaFoldDB" id="A0A2S9RP26"/>
<dbReference type="InterPro" id="IPR011049">
    <property type="entry name" value="Serralysin-like_metalloprot_C"/>
</dbReference>
<sequence>MQTEKPFNFFIKRLNYAITNKRTNLRYSYLSCLILSLISPSIVTAAPTAQDNTNKSQDSNGYYYFNWVPNENYDHKAVSRTIDNKENIYGDKAYVNRAGGGMAIGINSQVTPEYNPILVNSTDLKTNYTSELSMALGYAAKALNSDSIAIGQFTEVLGQDSVAMGFGAYIGKQKQTTGEKPTSIYESGFKLESNKTYAELIKPEASNRFNYSTVIGSNAKGFGYHTTAYGAGAEAYGTHSLSLGIASRAKGHFSSAIGSSANAEGIFSTALGSRASANKEGSLALGRDSEADKMDGVALGSYAKTDANEGVVGYNPMGNKTANDLLETDEAKTAYQNFTVTRETVEAAEKAMLATRSAYYEIEDKRVENEKAQLRANEEFKKVKESLGKNDISEEEKTKLNTQRTEIINAYKQLHNEREELDKQSQNLANTYTEESNSWEKARNDLMKARETVGKEAGAWISTASAVSVGNAESGFI</sequence>
<dbReference type="Pfam" id="PF05658">
    <property type="entry name" value="YadA_head"/>
    <property type="match status" value="3"/>
</dbReference>
<evidence type="ECO:0000256" key="2">
    <source>
        <dbReference type="SAM" id="SignalP"/>
    </source>
</evidence>
<dbReference type="Gene3D" id="2.150.10.10">
    <property type="entry name" value="Serralysin-like metalloprotease, C-terminal"/>
    <property type="match status" value="2"/>
</dbReference>
<dbReference type="SUPFAM" id="SSF101967">
    <property type="entry name" value="Adhesin YadA, collagen-binding domain"/>
    <property type="match status" value="2"/>
</dbReference>
<evidence type="ECO:0000256" key="1">
    <source>
        <dbReference type="SAM" id="Coils"/>
    </source>
</evidence>
<evidence type="ECO:0000259" key="3">
    <source>
        <dbReference type="Pfam" id="PF05658"/>
    </source>
</evidence>
<feature type="chain" id="PRO_5015727949" evidence="2">
    <location>
        <begin position="46"/>
        <end position="477"/>
    </location>
</feature>
<dbReference type="GO" id="GO:0019867">
    <property type="term" value="C:outer membrane"/>
    <property type="evidence" value="ECO:0007669"/>
    <property type="project" value="InterPro"/>
</dbReference>
<dbReference type="CDD" id="cd12820">
    <property type="entry name" value="LbR_YadA-like"/>
    <property type="match status" value="1"/>
</dbReference>
<dbReference type="EMBL" id="NEBY01000252">
    <property type="protein sequence ID" value="PRJ59616.1"/>
    <property type="molecule type" value="Genomic_DNA"/>
</dbReference>
<accession>A0A2S9RP26</accession>
<dbReference type="RefSeq" id="WP_105881994.1">
    <property type="nucleotide sequence ID" value="NZ_CP135761.1"/>
</dbReference>
<dbReference type="Proteomes" id="UP000238532">
    <property type="component" value="Unassembled WGS sequence"/>
</dbReference>
<proteinExistence type="predicted"/>
<reference evidence="4 5" key="1">
    <citation type="submission" date="2017-04" db="EMBL/GenBank/DDBJ databases">
        <title>Haemophilus influenzae in COPD genome sequencing project.</title>
        <authorList>
            <person name="Murphy T.F."/>
            <person name="Kong Y."/>
            <person name="Nadendla S."/>
            <person name="Tettelin H."/>
            <person name="Pettigrew M."/>
        </authorList>
    </citation>
    <scope>NUCLEOTIDE SEQUENCE [LARGE SCALE GENOMIC DNA]</scope>
    <source>
        <strain evidence="4 5">56P127H1</strain>
    </source>
</reference>
<organism evidence="4 5">
    <name type="scientific">Haemophilus influenzae</name>
    <dbReference type="NCBI Taxonomy" id="727"/>
    <lineage>
        <taxon>Bacteria</taxon>
        <taxon>Pseudomonadati</taxon>
        <taxon>Pseudomonadota</taxon>
        <taxon>Gammaproteobacteria</taxon>
        <taxon>Pasteurellales</taxon>
        <taxon>Pasteurellaceae</taxon>
        <taxon>Haemophilus</taxon>
    </lineage>
</organism>
<keyword evidence="2" id="KW-0732">Signal</keyword>
<gene>
    <name evidence="4" type="ORF">BV102_01399</name>
</gene>
<protein>
    <submittedName>
        <fullName evidence="4">Hep/Hag repeat protein</fullName>
    </submittedName>
</protein>
<name>A0A2S9RP26_HAEIF</name>
<dbReference type="InterPro" id="IPR008640">
    <property type="entry name" value="Adhesin_Head_dom"/>
</dbReference>
<evidence type="ECO:0000313" key="5">
    <source>
        <dbReference type="Proteomes" id="UP000238532"/>
    </source>
</evidence>
<feature type="signal peptide" evidence="2">
    <location>
        <begin position="1"/>
        <end position="45"/>
    </location>
</feature>
<feature type="domain" description="Trimeric autotransporter adhesin YadA-like head" evidence="3">
    <location>
        <begin position="277"/>
        <end position="303"/>
    </location>
</feature>
<evidence type="ECO:0000313" key="4">
    <source>
        <dbReference type="EMBL" id="PRJ59616.1"/>
    </source>
</evidence>
<feature type="domain" description="Trimeric autotransporter adhesin YadA-like head" evidence="3">
    <location>
        <begin position="249"/>
        <end position="275"/>
    </location>
</feature>
<feature type="coiled-coil region" evidence="1">
    <location>
        <begin position="404"/>
        <end position="434"/>
    </location>
</feature>